<dbReference type="Pfam" id="PF13302">
    <property type="entry name" value="Acetyltransf_3"/>
    <property type="match status" value="1"/>
</dbReference>
<dbReference type="SUPFAM" id="SSF55729">
    <property type="entry name" value="Acyl-CoA N-acyltransferases (Nat)"/>
    <property type="match status" value="1"/>
</dbReference>
<organism evidence="2 3">
    <name type="scientific">Shewanella marisflavi</name>
    <dbReference type="NCBI Taxonomy" id="260364"/>
    <lineage>
        <taxon>Bacteria</taxon>
        <taxon>Pseudomonadati</taxon>
        <taxon>Pseudomonadota</taxon>
        <taxon>Gammaproteobacteria</taxon>
        <taxon>Alteromonadales</taxon>
        <taxon>Shewanellaceae</taxon>
        <taxon>Shewanella</taxon>
    </lineage>
</organism>
<evidence type="ECO:0000313" key="2">
    <source>
        <dbReference type="EMBL" id="ASJ95872.1"/>
    </source>
</evidence>
<dbReference type="RefSeq" id="WP_088903987.1">
    <property type="nucleotide sequence ID" value="NZ_CP022272.1"/>
</dbReference>
<reference evidence="2 3" key="1">
    <citation type="submission" date="2017-06" db="EMBL/GenBank/DDBJ databases">
        <title>Complete genome sequence of Shewanella marisflavi EP1 associated with anaerobic 2,4-dinitrotoluene reduction and salt tolerance.</title>
        <authorList>
            <person name="Huang J."/>
        </authorList>
    </citation>
    <scope>NUCLEOTIDE SEQUENCE [LARGE SCALE GENOMIC DNA]</scope>
    <source>
        <strain evidence="2 3">EP1</strain>
    </source>
</reference>
<dbReference type="EMBL" id="CP022272">
    <property type="protein sequence ID" value="ASJ95872.1"/>
    <property type="molecule type" value="Genomic_DNA"/>
</dbReference>
<dbReference type="Proteomes" id="UP000198233">
    <property type="component" value="Chromosome"/>
</dbReference>
<sequence length="177" mass="20503">MRPISATDRELYHRLYCDERVMRHIAPPLTQHQADRAFQIALSQMTQALSDTVPTTQYMNWTIVEQKRLRAIGIQGLTWQGNDRSRAEIGIMLLPEANGKLYPEEAMGALMEYAYLKLKVERIQANFAAKNLATERFVKKLGFVFETAPFSLPKENENYPQKMKSCFAERVHYISMK</sequence>
<gene>
    <name evidence="2" type="ORF">CFF01_04295</name>
</gene>
<dbReference type="KEGG" id="smav:CFF01_04295"/>
<dbReference type="InterPro" id="IPR000182">
    <property type="entry name" value="GNAT_dom"/>
</dbReference>
<dbReference type="InterPro" id="IPR051531">
    <property type="entry name" value="N-acetyltransferase"/>
</dbReference>
<dbReference type="PANTHER" id="PTHR43792">
    <property type="entry name" value="GNAT FAMILY, PUTATIVE (AFU_ORTHOLOGUE AFUA_3G00765)-RELATED-RELATED"/>
    <property type="match status" value="1"/>
</dbReference>
<dbReference type="PANTHER" id="PTHR43792:SF1">
    <property type="entry name" value="N-ACETYLTRANSFERASE DOMAIN-CONTAINING PROTEIN"/>
    <property type="match status" value="1"/>
</dbReference>
<dbReference type="Gene3D" id="3.40.630.30">
    <property type="match status" value="1"/>
</dbReference>
<dbReference type="InterPro" id="IPR016181">
    <property type="entry name" value="Acyl_CoA_acyltransferase"/>
</dbReference>
<feature type="domain" description="N-acetyltransferase" evidence="1">
    <location>
        <begin position="1"/>
        <end position="144"/>
    </location>
</feature>
<dbReference type="AlphaFoldDB" id="A0AAC9XMD8"/>
<evidence type="ECO:0000259" key="1">
    <source>
        <dbReference type="Pfam" id="PF13302"/>
    </source>
</evidence>
<evidence type="ECO:0000313" key="3">
    <source>
        <dbReference type="Proteomes" id="UP000198233"/>
    </source>
</evidence>
<dbReference type="GO" id="GO:0016747">
    <property type="term" value="F:acyltransferase activity, transferring groups other than amino-acyl groups"/>
    <property type="evidence" value="ECO:0007669"/>
    <property type="project" value="InterPro"/>
</dbReference>
<protein>
    <submittedName>
        <fullName evidence="2">GNAT family N-acetyltransferase</fullName>
    </submittedName>
</protein>
<accession>A0AAC9XMD8</accession>
<name>A0AAC9XMD8_9GAMM</name>
<proteinExistence type="predicted"/>